<dbReference type="EMBL" id="QJKJ01002650">
    <property type="protein sequence ID" value="RDY01926.1"/>
    <property type="molecule type" value="Genomic_DNA"/>
</dbReference>
<comment type="subcellular location">
    <subcellularLocation>
        <location evidence="1">Nucleus</location>
    </subcellularLocation>
</comment>
<evidence type="ECO:0000259" key="7">
    <source>
        <dbReference type="PROSITE" id="PS50066"/>
    </source>
</evidence>
<dbReference type="Gene3D" id="3.40.1810.10">
    <property type="entry name" value="Transcription factor, MADS-box"/>
    <property type="match status" value="1"/>
</dbReference>
<feature type="coiled-coil region" evidence="6">
    <location>
        <begin position="93"/>
        <end position="149"/>
    </location>
</feature>
<dbReference type="GO" id="GO:0005634">
    <property type="term" value="C:nucleus"/>
    <property type="evidence" value="ECO:0007669"/>
    <property type="project" value="UniProtKB-SubCell"/>
</dbReference>
<feature type="non-terminal residue" evidence="8">
    <location>
        <position position="1"/>
    </location>
</feature>
<keyword evidence="3" id="KW-0238">DNA-binding</keyword>
<evidence type="ECO:0000313" key="8">
    <source>
        <dbReference type="EMBL" id="RDY01926.1"/>
    </source>
</evidence>
<sequence length="156" mass="18124">MARKKVRLAFISNVTARKATYKKRKKGIMKKVSELTVLCGIPACAIISSPFDSKPEVWPNPEGVKQVIQKYLNASVLDENKNVNQESFIAQSIIKAQDQLKKQRRENHEKEMTLYMFQYMQGEDLPNNVNELKELNNMIEKNMKEIENKFVVLDYI</sequence>
<gene>
    <name evidence="8" type="primary">PHE2</name>
    <name evidence="8" type="ORF">CR513_14683</name>
</gene>
<dbReference type="PROSITE" id="PS50066">
    <property type="entry name" value="MADS_BOX_2"/>
    <property type="match status" value="1"/>
</dbReference>
<evidence type="ECO:0000256" key="3">
    <source>
        <dbReference type="ARBA" id="ARBA00023125"/>
    </source>
</evidence>
<dbReference type="InterPro" id="IPR036879">
    <property type="entry name" value="TF_MADSbox_sf"/>
</dbReference>
<reference evidence="8" key="1">
    <citation type="submission" date="2018-05" db="EMBL/GenBank/DDBJ databases">
        <title>Draft genome of Mucuna pruriens seed.</title>
        <authorList>
            <person name="Nnadi N.E."/>
            <person name="Vos R."/>
            <person name="Hasami M.H."/>
            <person name="Devisetty U.K."/>
            <person name="Aguiy J.C."/>
        </authorList>
    </citation>
    <scope>NUCLEOTIDE SEQUENCE [LARGE SCALE GENOMIC DNA]</scope>
    <source>
        <strain evidence="8">JCA_2017</strain>
    </source>
</reference>
<evidence type="ECO:0000256" key="5">
    <source>
        <dbReference type="ARBA" id="ARBA00023242"/>
    </source>
</evidence>
<dbReference type="PANTHER" id="PTHR11945:SF425">
    <property type="entry name" value="MADS-BOX TRANSCRIPTION FACTOR FAMILY PROTEIN"/>
    <property type="match status" value="1"/>
</dbReference>
<keyword evidence="6" id="KW-0175">Coiled coil</keyword>
<evidence type="ECO:0000256" key="2">
    <source>
        <dbReference type="ARBA" id="ARBA00023015"/>
    </source>
</evidence>
<evidence type="ECO:0000256" key="1">
    <source>
        <dbReference type="ARBA" id="ARBA00004123"/>
    </source>
</evidence>
<name>A0A371HGK3_MUCPR</name>
<evidence type="ECO:0000256" key="4">
    <source>
        <dbReference type="ARBA" id="ARBA00023163"/>
    </source>
</evidence>
<keyword evidence="5" id="KW-0539">Nucleus</keyword>
<dbReference type="OrthoDB" id="779403at2759"/>
<protein>
    <submittedName>
        <fullName evidence="8">MADS-box transcription factor PHERES 2</fullName>
    </submittedName>
</protein>
<keyword evidence="2" id="KW-0805">Transcription regulation</keyword>
<organism evidence="8 9">
    <name type="scientific">Mucuna pruriens</name>
    <name type="common">Velvet bean</name>
    <name type="synonym">Dolichos pruriens</name>
    <dbReference type="NCBI Taxonomy" id="157652"/>
    <lineage>
        <taxon>Eukaryota</taxon>
        <taxon>Viridiplantae</taxon>
        <taxon>Streptophyta</taxon>
        <taxon>Embryophyta</taxon>
        <taxon>Tracheophyta</taxon>
        <taxon>Spermatophyta</taxon>
        <taxon>Magnoliopsida</taxon>
        <taxon>eudicotyledons</taxon>
        <taxon>Gunneridae</taxon>
        <taxon>Pentapetalae</taxon>
        <taxon>rosids</taxon>
        <taxon>fabids</taxon>
        <taxon>Fabales</taxon>
        <taxon>Fabaceae</taxon>
        <taxon>Papilionoideae</taxon>
        <taxon>50 kb inversion clade</taxon>
        <taxon>NPAAA clade</taxon>
        <taxon>indigoferoid/millettioid clade</taxon>
        <taxon>Phaseoleae</taxon>
        <taxon>Mucuna</taxon>
    </lineage>
</organism>
<feature type="domain" description="MADS-box" evidence="7">
    <location>
        <begin position="1"/>
        <end position="49"/>
    </location>
</feature>
<keyword evidence="4" id="KW-0804">Transcription</keyword>
<dbReference type="SUPFAM" id="SSF55455">
    <property type="entry name" value="SRF-like"/>
    <property type="match status" value="1"/>
</dbReference>
<dbReference type="Proteomes" id="UP000257109">
    <property type="component" value="Unassembled WGS sequence"/>
</dbReference>
<accession>A0A371HGK3</accession>
<dbReference type="PANTHER" id="PTHR11945">
    <property type="entry name" value="MADS BOX PROTEIN"/>
    <property type="match status" value="1"/>
</dbReference>
<evidence type="ECO:0000256" key="6">
    <source>
        <dbReference type="SAM" id="Coils"/>
    </source>
</evidence>
<keyword evidence="9" id="KW-1185">Reference proteome</keyword>
<dbReference type="GO" id="GO:0000981">
    <property type="term" value="F:DNA-binding transcription factor activity, RNA polymerase II-specific"/>
    <property type="evidence" value="ECO:0007669"/>
    <property type="project" value="TreeGrafter"/>
</dbReference>
<dbReference type="PRINTS" id="PR00404">
    <property type="entry name" value="MADSDOMAIN"/>
</dbReference>
<dbReference type="SMART" id="SM00432">
    <property type="entry name" value="MADS"/>
    <property type="match status" value="1"/>
</dbReference>
<dbReference type="GO" id="GO:0046983">
    <property type="term" value="F:protein dimerization activity"/>
    <property type="evidence" value="ECO:0007669"/>
    <property type="project" value="InterPro"/>
</dbReference>
<comment type="caution">
    <text evidence="8">The sequence shown here is derived from an EMBL/GenBank/DDBJ whole genome shotgun (WGS) entry which is preliminary data.</text>
</comment>
<dbReference type="Pfam" id="PF00319">
    <property type="entry name" value="SRF-TF"/>
    <property type="match status" value="1"/>
</dbReference>
<dbReference type="GO" id="GO:0000978">
    <property type="term" value="F:RNA polymerase II cis-regulatory region sequence-specific DNA binding"/>
    <property type="evidence" value="ECO:0007669"/>
    <property type="project" value="TreeGrafter"/>
</dbReference>
<dbReference type="AlphaFoldDB" id="A0A371HGK3"/>
<dbReference type="FunFam" id="3.40.1810.10:FF:000024">
    <property type="entry name" value="Agamous-like MADS-box protein AGL80"/>
    <property type="match status" value="1"/>
</dbReference>
<evidence type="ECO:0000313" key="9">
    <source>
        <dbReference type="Proteomes" id="UP000257109"/>
    </source>
</evidence>
<proteinExistence type="predicted"/>
<dbReference type="InterPro" id="IPR002100">
    <property type="entry name" value="TF_MADSbox"/>
</dbReference>